<accession>A0AAX4I393</accession>
<keyword evidence="1" id="KW-0732">Signal</keyword>
<dbReference type="EMBL" id="CP137306">
    <property type="protein sequence ID" value="WQF77460.1"/>
    <property type="molecule type" value="Genomic_DNA"/>
</dbReference>
<dbReference type="AlphaFoldDB" id="A0AAX4I393"/>
<name>A0AAX4I393_9PEZI</name>
<reference evidence="3" key="1">
    <citation type="journal article" date="2023" name="bioRxiv">
        <title>Complete genome of the Medicago anthracnose fungus, Colletotrichum destructivum, reveals a mini-chromosome-like region within a core chromosome.</title>
        <authorList>
            <person name="Lapalu N."/>
            <person name="Simon A."/>
            <person name="Lu A."/>
            <person name="Plaumann P.-L."/>
            <person name="Amselem J."/>
            <person name="Pigne S."/>
            <person name="Auger A."/>
            <person name="Koch C."/>
            <person name="Dallery J.-F."/>
            <person name="O'Connell R.J."/>
        </authorList>
    </citation>
    <scope>NUCLEOTIDE SEQUENCE [LARGE SCALE GENOMIC DNA]</scope>
    <source>
        <strain evidence="3">CBS 520.97</strain>
    </source>
</reference>
<dbReference type="RefSeq" id="XP_062774684.1">
    <property type="nucleotide sequence ID" value="XM_062918633.1"/>
</dbReference>
<organism evidence="2 3">
    <name type="scientific">Colletotrichum destructivum</name>
    <dbReference type="NCBI Taxonomy" id="34406"/>
    <lineage>
        <taxon>Eukaryota</taxon>
        <taxon>Fungi</taxon>
        <taxon>Dikarya</taxon>
        <taxon>Ascomycota</taxon>
        <taxon>Pezizomycotina</taxon>
        <taxon>Sordariomycetes</taxon>
        <taxon>Hypocreomycetidae</taxon>
        <taxon>Glomerellales</taxon>
        <taxon>Glomerellaceae</taxon>
        <taxon>Colletotrichum</taxon>
        <taxon>Colletotrichum destructivum species complex</taxon>
    </lineage>
</organism>
<feature type="signal peptide" evidence="1">
    <location>
        <begin position="1"/>
        <end position="15"/>
    </location>
</feature>
<dbReference type="Proteomes" id="UP001322277">
    <property type="component" value="Chromosome 2"/>
</dbReference>
<evidence type="ECO:0000313" key="3">
    <source>
        <dbReference type="Proteomes" id="UP001322277"/>
    </source>
</evidence>
<sequence length="81" mass="8704">MICCLCFLVFPPLLPLQTTPCSSFSSSTSDGKSKVCDGGLGWGDYKTGINLCWNTRQGLKQLRSIGSNEGKGSKGRKLSWG</sequence>
<dbReference type="GeneID" id="87938977"/>
<evidence type="ECO:0000313" key="2">
    <source>
        <dbReference type="EMBL" id="WQF77460.1"/>
    </source>
</evidence>
<evidence type="ECO:0000256" key="1">
    <source>
        <dbReference type="SAM" id="SignalP"/>
    </source>
</evidence>
<dbReference type="KEGG" id="cdet:87938977"/>
<gene>
    <name evidence="2" type="ORF">CDEST_02474</name>
</gene>
<feature type="chain" id="PRO_5043813990" description="Secreted protein" evidence="1">
    <location>
        <begin position="16"/>
        <end position="81"/>
    </location>
</feature>
<protein>
    <recommendedName>
        <fullName evidence="4">Secreted protein</fullName>
    </recommendedName>
</protein>
<keyword evidence="3" id="KW-1185">Reference proteome</keyword>
<evidence type="ECO:0008006" key="4">
    <source>
        <dbReference type="Google" id="ProtNLM"/>
    </source>
</evidence>
<proteinExistence type="predicted"/>